<dbReference type="EnsemblMetazoa" id="Aqu2.1.27497_001">
    <property type="protein sequence ID" value="Aqu2.1.27497_001"/>
    <property type="gene ID" value="Aqu2.1.27497"/>
</dbReference>
<proteinExistence type="predicted"/>
<evidence type="ECO:0000313" key="2">
    <source>
        <dbReference type="EnsemblMetazoa" id="Aqu2.1.27497_001"/>
    </source>
</evidence>
<reference evidence="2" key="1">
    <citation type="submission" date="2017-05" db="UniProtKB">
        <authorList>
            <consortium name="EnsemblMetazoa"/>
        </authorList>
    </citation>
    <scope>IDENTIFICATION</scope>
</reference>
<name>A0A1X7UIA5_AMPQE</name>
<feature type="signal peptide" evidence="1">
    <location>
        <begin position="1"/>
        <end position="18"/>
    </location>
</feature>
<keyword evidence="1" id="KW-0732">Signal</keyword>
<sequence length="121" mass="13588">MSPVFLFSLLLIIACSDGASTARKRSVDAKWPGWKRICVPACLDPIEEYYNCLALPSDYKDYLITLLRQGVCGQESGDFCEVRYIRQYDGDYNDFDRLTSACTFRTGGIYCSGASSTCLNY</sequence>
<organism evidence="2">
    <name type="scientific">Amphimedon queenslandica</name>
    <name type="common">Sponge</name>
    <dbReference type="NCBI Taxonomy" id="400682"/>
    <lineage>
        <taxon>Eukaryota</taxon>
        <taxon>Metazoa</taxon>
        <taxon>Porifera</taxon>
        <taxon>Demospongiae</taxon>
        <taxon>Heteroscleromorpha</taxon>
        <taxon>Haplosclerida</taxon>
        <taxon>Niphatidae</taxon>
        <taxon>Amphimedon</taxon>
    </lineage>
</organism>
<accession>A0A1X7UIA5</accession>
<dbReference type="AlphaFoldDB" id="A0A1X7UIA5"/>
<protein>
    <submittedName>
        <fullName evidence="2">Uncharacterized protein</fullName>
    </submittedName>
</protein>
<evidence type="ECO:0000256" key="1">
    <source>
        <dbReference type="SAM" id="SignalP"/>
    </source>
</evidence>
<dbReference type="InParanoid" id="A0A1X7UIA5"/>
<feature type="chain" id="PRO_5013118408" evidence="1">
    <location>
        <begin position="19"/>
        <end position="121"/>
    </location>
</feature>